<dbReference type="Pfam" id="PF00172">
    <property type="entry name" value="Zn_clus"/>
    <property type="match status" value="1"/>
</dbReference>
<feature type="region of interest" description="Disordered" evidence="3">
    <location>
        <begin position="1"/>
        <end position="36"/>
    </location>
</feature>
<dbReference type="EMBL" id="JACEFI010000005">
    <property type="protein sequence ID" value="KAH0598420.1"/>
    <property type="molecule type" value="Genomic_DNA"/>
</dbReference>
<dbReference type="PROSITE" id="PS50048">
    <property type="entry name" value="ZN2_CY6_FUNGAL_2"/>
    <property type="match status" value="1"/>
</dbReference>
<dbReference type="InterPro" id="IPR036864">
    <property type="entry name" value="Zn2-C6_fun-type_DNA-bd_sf"/>
</dbReference>
<dbReference type="AlphaFoldDB" id="A0A9P8MH45"/>
<dbReference type="InterPro" id="IPR001138">
    <property type="entry name" value="Zn2Cys6_DnaBD"/>
</dbReference>
<accession>A0A9P8MH45</accession>
<feature type="region of interest" description="Disordered" evidence="3">
    <location>
        <begin position="161"/>
        <end position="184"/>
    </location>
</feature>
<dbReference type="CDD" id="cd00067">
    <property type="entry name" value="GAL4"/>
    <property type="match status" value="1"/>
</dbReference>
<comment type="caution">
    <text evidence="5">The sequence shown here is derived from an EMBL/GenBank/DDBJ whole genome shotgun (WGS) entry which is preliminary data.</text>
</comment>
<protein>
    <recommendedName>
        <fullName evidence="4">Zn(2)-C6 fungal-type domain-containing protein</fullName>
    </recommendedName>
</protein>
<evidence type="ECO:0000313" key="6">
    <source>
        <dbReference type="Proteomes" id="UP000764110"/>
    </source>
</evidence>
<sequence>MADTPTPERIAAAGQGDSDEAPADGTSGSRPVPRGSAFYSRRRAVKACQVCRARRTKCDNRKPSCSFCLKVGAKCIQSPVDLSTFDPASLKILERLDDLERTMKTMTAGGAAGQTRLPPVAAKSTTARLIPSRPEHIVRWQVFGDLRQALEGVGLAEPEPAASNHRQFSSLSSSSPSPSTPVTDVTTELDLCRVNRLLDNFFNHVHVKNPILDEQAARHMVQSLVLNGIDWSAESCLTLLICALGFIGRPFGPTPDTMPGTSAYASAETLFLAAQRRIGSVFCSEDVVATQCLFLSGVYMMCVFQPAKAWRFFVQALASCQQLCLFLGSPTPPQSPPPVVCDTRPGGGGGGGHSLETLQQATYWSSWKSEREMRGYIRPADFALTEEEMAFYPPFLPTPPNLQPAAQELESAGSNICLSRQTVSWYFYLAEISLRRLASNLHAEMRRLCEQTPSTQDTLEVLAAAVPQFEEQAEEWIASLPPCLSFDSPAEQDDVCRFVLRGHVVNLFEMIYWPFLSAHLTRDPDPAPDPAGAEARGISLPWAGGGGNIKRLAQRALDYHALRLAVNRSGYRHRHHGTLLMIESCSRSALVLVAAMLRNISSTARNSAKGADILPLPNGWRASLDETIDMLAFWESESRQSAGVRRVLQAARERAL</sequence>
<dbReference type="GO" id="GO:0008270">
    <property type="term" value="F:zinc ion binding"/>
    <property type="evidence" value="ECO:0007669"/>
    <property type="project" value="InterPro"/>
</dbReference>
<dbReference type="SUPFAM" id="SSF57701">
    <property type="entry name" value="Zn2/Cys6 DNA-binding domain"/>
    <property type="match status" value="1"/>
</dbReference>
<reference evidence="5 6" key="1">
    <citation type="submission" date="2020-07" db="EMBL/GenBank/DDBJ databases">
        <title>Metarhizium humberi genome.</title>
        <authorList>
            <person name="Lysoe E."/>
        </authorList>
    </citation>
    <scope>NUCLEOTIDE SEQUENCE [LARGE SCALE GENOMIC DNA]</scope>
    <source>
        <strain evidence="5 6">ESALQ1638</strain>
    </source>
</reference>
<name>A0A9P8MH45_9HYPO</name>
<dbReference type="SMART" id="SM00066">
    <property type="entry name" value="GAL4"/>
    <property type="match status" value="1"/>
</dbReference>
<dbReference type="Gene3D" id="4.10.240.10">
    <property type="entry name" value="Zn(2)-C6 fungal-type DNA-binding domain"/>
    <property type="match status" value="1"/>
</dbReference>
<evidence type="ECO:0000256" key="1">
    <source>
        <dbReference type="ARBA" id="ARBA00022723"/>
    </source>
</evidence>
<dbReference type="Proteomes" id="UP000764110">
    <property type="component" value="Unassembled WGS sequence"/>
</dbReference>
<proteinExistence type="predicted"/>
<evidence type="ECO:0000256" key="3">
    <source>
        <dbReference type="SAM" id="MobiDB-lite"/>
    </source>
</evidence>
<feature type="domain" description="Zn(2)-C6 fungal-type" evidence="4">
    <location>
        <begin position="47"/>
        <end position="77"/>
    </location>
</feature>
<dbReference type="PROSITE" id="PS00463">
    <property type="entry name" value="ZN2_CY6_FUNGAL_1"/>
    <property type="match status" value="1"/>
</dbReference>
<dbReference type="GO" id="GO:0006351">
    <property type="term" value="P:DNA-templated transcription"/>
    <property type="evidence" value="ECO:0007669"/>
    <property type="project" value="InterPro"/>
</dbReference>
<keyword evidence="6" id="KW-1185">Reference proteome</keyword>
<evidence type="ECO:0000259" key="4">
    <source>
        <dbReference type="PROSITE" id="PS50048"/>
    </source>
</evidence>
<dbReference type="Pfam" id="PF04082">
    <property type="entry name" value="Fungal_trans"/>
    <property type="match status" value="1"/>
</dbReference>
<gene>
    <name evidence="5" type="ORF">MHUMG1_03718</name>
</gene>
<evidence type="ECO:0000313" key="5">
    <source>
        <dbReference type="EMBL" id="KAH0598420.1"/>
    </source>
</evidence>
<keyword evidence="2" id="KW-0539">Nucleus</keyword>
<dbReference type="GO" id="GO:0000981">
    <property type="term" value="F:DNA-binding transcription factor activity, RNA polymerase II-specific"/>
    <property type="evidence" value="ECO:0007669"/>
    <property type="project" value="InterPro"/>
</dbReference>
<dbReference type="CDD" id="cd12148">
    <property type="entry name" value="fungal_TF_MHR"/>
    <property type="match status" value="1"/>
</dbReference>
<keyword evidence="1" id="KW-0479">Metal-binding</keyword>
<dbReference type="InterPro" id="IPR007219">
    <property type="entry name" value="XnlR_reg_dom"/>
</dbReference>
<evidence type="ECO:0000256" key="2">
    <source>
        <dbReference type="ARBA" id="ARBA00023242"/>
    </source>
</evidence>
<organism evidence="5 6">
    <name type="scientific">Metarhizium humberi</name>
    <dbReference type="NCBI Taxonomy" id="2596975"/>
    <lineage>
        <taxon>Eukaryota</taxon>
        <taxon>Fungi</taxon>
        <taxon>Dikarya</taxon>
        <taxon>Ascomycota</taxon>
        <taxon>Pezizomycotina</taxon>
        <taxon>Sordariomycetes</taxon>
        <taxon>Hypocreomycetidae</taxon>
        <taxon>Hypocreales</taxon>
        <taxon>Clavicipitaceae</taxon>
        <taxon>Metarhizium</taxon>
    </lineage>
</organism>
<dbReference type="PANTHER" id="PTHR47785:SF7">
    <property type="entry name" value="ZN(II)2CYS6 TRANSCRIPTION FACTOR (EUROFUNG)"/>
    <property type="match status" value="1"/>
</dbReference>
<dbReference type="GO" id="GO:0003677">
    <property type="term" value="F:DNA binding"/>
    <property type="evidence" value="ECO:0007669"/>
    <property type="project" value="InterPro"/>
</dbReference>
<dbReference type="PANTHER" id="PTHR47785">
    <property type="entry name" value="ZN(II)2CYS6 TRANSCRIPTION FACTOR (EUROFUNG)-RELATED-RELATED"/>
    <property type="match status" value="1"/>
</dbReference>
<dbReference type="InterPro" id="IPR053181">
    <property type="entry name" value="EcdB-like_regulator"/>
</dbReference>